<comment type="caution">
    <text evidence="11">The sequence shown here is derived from an EMBL/GenBank/DDBJ whole genome shotgun (WGS) entry which is preliminary data.</text>
</comment>
<keyword evidence="3" id="KW-0677">Repeat</keyword>
<gene>
    <name evidence="11" type="ORF">EDD18DRAFT_1122106</name>
</gene>
<keyword evidence="8" id="KW-0539">Nucleus</keyword>
<dbReference type="PROSITE" id="PS50157">
    <property type="entry name" value="ZINC_FINGER_C2H2_2"/>
    <property type="match status" value="1"/>
</dbReference>
<dbReference type="FunFam" id="3.30.160.60:FF:000761">
    <property type="entry name" value="Zinc finger protein 449"/>
    <property type="match status" value="1"/>
</dbReference>
<keyword evidence="2" id="KW-0479">Metal-binding</keyword>
<dbReference type="AlphaFoldDB" id="A0AA39U1X1"/>
<evidence type="ECO:0000313" key="11">
    <source>
        <dbReference type="EMBL" id="KAK0506126.1"/>
    </source>
</evidence>
<feature type="domain" description="C2H2-type" evidence="10">
    <location>
        <begin position="120"/>
        <end position="147"/>
    </location>
</feature>
<evidence type="ECO:0000259" key="10">
    <source>
        <dbReference type="PROSITE" id="PS50157"/>
    </source>
</evidence>
<keyword evidence="5" id="KW-0862">Zinc</keyword>
<reference evidence="11" key="1">
    <citation type="submission" date="2023-06" db="EMBL/GenBank/DDBJ databases">
        <authorList>
            <consortium name="Lawrence Berkeley National Laboratory"/>
            <person name="Ahrendt S."/>
            <person name="Sahu N."/>
            <person name="Indic B."/>
            <person name="Wong-Bajracharya J."/>
            <person name="Merenyi Z."/>
            <person name="Ke H.-M."/>
            <person name="Monk M."/>
            <person name="Kocsube S."/>
            <person name="Drula E."/>
            <person name="Lipzen A."/>
            <person name="Balint B."/>
            <person name="Henrissat B."/>
            <person name="Andreopoulos B."/>
            <person name="Martin F.M."/>
            <person name="Harder C.B."/>
            <person name="Rigling D."/>
            <person name="Ford K.L."/>
            <person name="Foster G.D."/>
            <person name="Pangilinan J."/>
            <person name="Papanicolaou A."/>
            <person name="Barry K."/>
            <person name="LaButti K."/>
            <person name="Viragh M."/>
            <person name="Koriabine M."/>
            <person name="Yan M."/>
            <person name="Riley R."/>
            <person name="Champramary S."/>
            <person name="Plett K.L."/>
            <person name="Tsai I.J."/>
            <person name="Slot J."/>
            <person name="Sipos G."/>
            <person name="Plett J."/>
            <person name="Nagy L.G."/>
            <person name="Grigoriev I.V."/>
        </authorList>
    </citation>
    <scope>NUCLEOTIDE SEQUENCE</scope>
    <source>
        <strain evidence="11">HWK02</strain>
    </source>
</reference>
<evidence type="ECO:0000256" key="4">
    <source>
        <dbReference type="ARBA" id="ARBA00022771"/>
    </source>
</evidence>
<dbReference type="PROSITE" id="PS00028">
    <property type="entry name" value="ZINC_FINGER_C2H2_1"/>
    <property type="match status" value="1"/>
</dbReference>
<keyword evidence="7" id="KW-0804">Transcription</keyword>
<accession>A0AA39U1X1</accession>
<keyword evidence="12" id="KW-1185">Reference proteome</keyword>
<keyword evidence="6" id="KW-0805">Transcription regulation</keyword>
<comment type="similarity">
    <text evidence="1">Belongs to the krueppel C2H2-type zinc-finger protein family.</text>
</comment>
<evidence type="ECO:0000256" key="9">
    <source>
        <dbReference type="PROSITE-ProRule" id="PRU00042"/>
    </source>
</evidence>
<proteinExistence type="inferred from homology"/>
<evidence type="ECO:0000256" key="8">
    <source>
        <dbReference type="ARBA" id="ARBA00023242"/>
    </source>
</evidence>
<evidence type="ECO:0000256" key="3">
    <source>
        <dbReference type="ARBA" id="ARBA00022737"/>
    </source>
</evidence>
<keyword evidence="4 9" id="KW-0863">Zinc-finger</keyword>
<organism evidence="11 12">
    <name type="scientific">Armillaria luteobubalina</name>
    <dbReference type="NCBI Taxonomy" id="153913"/>
    <lineage>
        <taxon>Eukaryota</taxon>
        <taxon>Fungi</taxon>
        <taxon>Dikarya</taxon>
        <taxon>Basidiomycota</taxon>
        <taxon>Agaricomycotina</taxon>
        <taxon>Agaricomycetes</taxon>
        <taxon>Agaricomycetidae</taxon>
        <taxon>Agaricales</taxon>
        <taxon>Marasmiineae</taxon>
        <taxon>Physalacriaceae</taxon>
        <taxon>Armillaria</taxon>
    </lineage>
</organism>
<name>A0AA39U1X1_9AGAR</name>
<dbReference type="Gene3D" id="3.30.160.60">
    <property type="entry name" value="Classic Zinc Finger"/>
    <property type="match status" value="1"/>
</dbReference>
<dbReference type="Proteomes" id="UP001175228">
    <property type="component" value="Unassembled WGS sequence"/>
</dbReference>
<sequence>MPPQHLICLAPRSQLKCSRTYQESEGSRRYRPYHRSQFWRLCSISAESERPEERHPATNLRLSGRSWDSSLPTFQCAPSGSESPTLVDTDSELEIDQYFDDRAAVMDPPLRTKAPRERKYVCQTCQKEFLRPSSLTVHIRTHTGDKRGSIVLIEHSTSSLFFF</sequence>
<evidence type="ECO:0000256" key="6">
    <source>
        <dbReference type="ARBA" id="ARBA00023015"/>
    </source>
</evidence>
<evidence type="ECO:0000256" key="2">
    <source>
        <dbReference type="ARBA" id="ARBA00022723"/>
    </source>
</evidence>
<evidence type="ECO:0000256" key="7">
    <source>
        <dbReference type="ARBA" id="ARBA00023163"/>
    </source>
</evidence>
<dbReference type="SMART" id="SM00355">
    <property type="entry name" value="ZnF_C2H2"/>
    <property type="match status" value="1"/>
</dbReference>
<evidence type="ECO:0000256" key="5">
    <source>
        <dbReference type="ARBA" id="ARBA00022833"/>
    </source>
</evidence>
<dbReference type="InterPro" id="IPR036236">
    <property type="entry name" value="Znf_C2H2_sf"/>
</dbReference>
<dbReference type="GO" id="GO:0008270">
    <property type="term" value="F:zinc ion binding"/>
    <property type="evidence" value="ECO:0007669"/>
    <property type="project" value="UniProtKB-KW"/>
</dbReference>
<protein>
    <recommendedName>
        <fullName evidence="10">C2H2-type domain-containing protein</fullName>
    </recommendedName>
</protein>
<evidence type="ECO:0000313" key="12">
    <source>
        <dbReference type="Proteomes" id="UP001175228"/>
    </source>
</evidence>
<dbReference type="SUPFAM" id="SSF57667">
    <property type="entry name" value="beta-beta-alpha zinc fingers"/>
    <property type="match status" value="1"/>
</dbReference>
<dbReference type="EMBL" id="JAUEPU010000001">
    <property type="protein sequence ID" value="KAK0506126.1"/>
    <property type="molecule type" value="Genomic_DNA"/>
</dbReference>
<evidence type="ECO:0000256" key="1">
    <source>
        <dbReference type="ARBA" id="ARBA00006991"/>
    </source>
</evidence>
<dbReference type="InterPro" id="IPR013087">
    <property type="entry name" value="Znf_C2H2_type"/>
</dbReference>